<evidence type="ECO:0000313" key="3">
    <source>
        <dbReference type="Proteomes" id="UP000009081"/>
    </source>
</evidence>
<geneLocation type="plasmid" evidence="2 3">
    <name>megaplasmid</name>
</geneLocation>
<protein>
    <submittedName>
        <fullName evidence="2">Uncharacterized protein</fullName>
    </submittedName>
</protein>
<feature type="compositionally biased region" description="Basic and acidic residues" evidence="1">
    <location>
        <begin position="25"/>
        <end position="39"/>
    </location>
</feature>
<reference evidence="2 3" key="1">
    <citation type="journal article" date="2009" name="PLoS ONE">
        <title>Methylobacterium genome sequences: a reference blueprint to investigate microbial metabolism of C1 compounds from natural and industrial sources.</title>
        <authorList>
            <person name="Vuilleumier S."/>
            <person name="Chistoserdova L."/>
            <person name="Lee M.-C."/>
            <person name="Bringel F."/>
            <person name="Lajus A."/>
            <person name="Zhou Y."/>
            <person name="Gourion B."/>
            <person name="Barbe V."/>
            <person name="Chang J."/>
            <person name="Cruveiller S."/>
            <person name="Dossat C."/>
            <person name="Gillett W."/>
            <person name="Gruffaz C."/>
            <person name="Haugen E."/>
            <person name="Hourcade E."/>
            <person name="Levy R."/>
            <person name="Mangenot S."/>
            <person name="Muller E."/>
            <person name="Nadalig T."/>
            <person name="Pagni M."/>
            <person name="Penny C."/>
            <person name="Peyraud R."/>
            <person name="Robinson D.G."/>
            <person name="Roche D."/>
            <person name="Rouy Z."/>
            <person name="Saenampechek C."/>
            <person name="Salvignol G."/>
            <person name="Vallenet D."/>
            <person name="Wu Z."/>
            <person name="Marx C.J."/>
            <person name="Vorholt J.A."/>
            <person name="Olson M.V."/>
            <person name="Kaul R."/>
            <person name="Weissenbach J."/>
            <person name="Medigue C."/>
            <person name="Lidstrom M.E."/>
        </authorList>
    </citation>
    <scope>NUCLEOTIDE SEQUENCE [LARGE SCALE GENOMIC DNA]</scope>
    <source>
        <strain evidence="3">ATCC 14718 / DSM 1338 / JCM 2805 / NCIMB 9133 / AM1</strain>
    </source>
</reference>
<evidence type="ECO:0000313" key="2">
    <source>
        <dbReference type="EMBL" id="ACS43797.1"/>
    </source>
</evidence>
<keyword evidence="3" id="KW-1185">Reference proteome</keyword>
<organism evidence="2 3">
    <name type="scientific">Methylorubrum extorquens (strain ATCC 14718 / DSM 1338 / JCM 2805 / NCIMB 9133 / AM1)</name>
    <name type="common">Methylobacterium extorquens</name>
    <dbReference type="NCBI Taxonomy" id="272630"/>
    <lineage>
        <taxon>Bacteria</taxon>
        <taxon>Pseudomonadati</taxon>
        <taxon>Pseudomonadota</taxon>
        <taxon>Alphaproteobacteria</taxon>
        <taxon>Hyphomicrobiales</taxon>
        <taxon>Methylobacteriaceae</taxon>
        <taxon>Methylorubrum</taxon>
    </lineage>
</organism>
<keyword evidence="2" id="KW-0614">Plasmid</keyword>
<dbReference type="KEGG" id="mea:Mex_2p1005"/>
<dbReference type="AlphaFoldDB" id="C5B5R5"/>
<accession>C5B5R5</accession>
<name>C5B5R5_METEA</name>
<feature type="region of interest" description="Disordered" evidence="1">
    <location>
        <begin position="1"/>
        <end position="50"/>
    </location>
</feature>
<evidence type="ECO:0000256" key="1">
    <source>
        <dbReference type="SAM" id="MobiDB-lite"/>
    </source>
</evidence>
<gene>
    <name evidence="2" type="ordered locus">MexAM1_META2p1005</name>
</gene>
<proteinExistence type="predicted"/>
<dbReference type="HOGENOM" id="CLU_2554341_0_0_5"/>
<dbReference type="Proteomes" id="UP000009081">
    <property type="component" value="Plasmid megaplasmid"/>
</dbReference>
<dbReference type="EMBL" id="CP001511">
    <property type="protein sequence ID" value="ACS43797.1"/>
    <property type="molecule type" value="Genomic_DNA"/>
</dbReference>
<sequence>MGRWWAGRGSTRAGAGDGPGRPGRRAAELTRRRPSHPDNSDSLGTPDIQDGTMTTQLRSTLTCPHCGHRMRERLEGVEAAMP</sequence>